<dbReference type="InterPro" id="IPR001608">
    <property type="entry name" value="Ala_racemase_N"/>
</dbReference>
<dbReference type="RefSeq" id="WP_132584972.1">
    <property type="nucleotide sequence ID" value="NZ_SMAJ01000018.1"/>
</dbReference>
<dbReference type="GO" id="GO:0005829">
    <property type="term" value="C:cytosol"/>
    <property type="evidence" value="ECO:0007669"/>
    <property type="project" value="TreeGrafter"/>
</dbReference>
<dbReference type="AlphaFoldDB" id="A0A4R3LPV4"/>
<dbReference type="PRINTS" id="PR00992">
    <property type="entry name" value="ALARACEMASE"/>
</dbReference>
<name>A0A4R3LPV4_9BURK</name>
<reference evidence="6 7" key="1">
    <citation type="submission" date="2019-03" db="EMBL/GenBank/DDBJ databases">
        <title>Genomic Encyclopedia of Type Strains, Phase IV (KMG-IV): sequencing the most valuable type-strain genomes for metagenomic binning, comparative biology and taxonomic classification.</title>
        <authorList>
            <person name="Goeker M."/>
        </authorList>
    </citation>
    <scope>NUCLEOTIDE SEQUENCE [LARGE SCALE GENOMIC DNA]</scope>
    <source>
        <strain evidence="6 7">DSM 24591</strain>
    </source>
</reference>
<dbReference type="NCBIfam" id="TIGR00492">
    <property type="entry name" value="alr"/>
    <property type="match status" value="1"/>
</dbReference>
<feature type="domain" description="Alanine racemase C-terminal" evidence="5">
    <location>
        <begin position="259"/>
        <end position="384"/>
    </location>
</feature>
<dbReference type="InterPro" id="IPR020622">
    <property type="entry name" value="Ala_racemase_pyridoxalP-BS"/>
</dbReference>
<dbReference type="Gene3D" id="2.40.37.10">
    <property type="entry name" value="Lyase, Ornithine Decarboxylase, Chain A, domain 1"/>
    <property type="match status" value="1"/>
</dbReference>
<evidence type="ECO:0000313" key="6">
    <source>
        <dbReference type="EMBL" id="TCT02523.1"/>
    </source>
</evidence>
<evidence type="ECO:0000256" key="1">
    <source>
        <dbReference type="ARBA" id="ARBA00001933"/>
    </source>
</evidence>
<proteinExistence type="predicted"/>
<dbReference type="PANTHER" id="PTHR30511:SF0">
    <property type="entry name" value="ALANINE RACEMASE, CATABOLIC-RELATED"/>
    <property type="match status" value="1"/>
</dbReference>
<dbReference type="Proteomes" id="UP000295525">
    <property type="component" value="Unassembled WGS sequence"/>
</dbReference>
<dbReference type="InterPro" id="IPR009006">
    <property type="entry name" value="Ala_racemase/Decarboxylase_C"/>
</dbReference>
<dbReference type="InterPro" id="IPR029066">
    <property type="entry name" value="PLP-binding_barrel"/>
</dbReference>
<dbReference type="OrthoDB" id="9813814at2"/>
<dbReference type="GO" id="GO:0008784">
    <property type="term" value="F:alanine racemase activity"/>
    <property type="evidence" value="ECO:0007669"/>
    <property type="project" value="InterPro"/>
</dbReference>
<dbReference type="EMBL" id="SMAJ01000018">
    <property type="protein sequence ID" value="TCT02523.1"/>
    <property type="molecule type" value="Genomic_DNA"/>
</dbReference>
<keyword evidence="3" id="KW-0413">Isomerase</keyword>
<keyword evidence="2 4" id="KW-0663">Pyridoxal phosphate</keyword>
<dbReference type="PROSITE" id="PS00395">
    <property type="entry name" value="ALANINE_RACEMASE"/>
    <property type="match status" value="1"/>
</dbReference>
<dbReference type="SUPFAM" id="SSF50621">
    <property type="entry name" value="Alanine racemase C-terminal domain-like"/>
    <property type="match status" value="1"/>
</dbReference>
<evidence type="ECO:0000256" key="2">
    <source>
        <dbReference type="ARBA" id="ARBA00022898"/>
    </source>
</evidence>
<dbReference type="Pfam" id="PF01168">
    <property type="entry name" value="Ala_racemase_N"/>
    <property type="match status" value="1"/>
</dbReference>
<organism evidence="6 7">
    <name type="scientific">Paralcaligenes ureilyticus</name>
    <dbReference type="NCBI Taxonomy" id="627131"/>
    <lineage>
        <taxon>Bacteria</taxon>
        <taxon>Pseudomonadati</taxon>
        <taxon>Pseudomonadota</taxon>
        <taxon>Betaproteobacteria</taxon>
        <taxon>Burkholderiales</taxon>
        <taxon>Alcaligenaceae</taxon>
        <taxon>Paralcaligenes</taxon>
    </lineage>
</organism>
<evidence type="ECO:0000256" key="4">
    <source>
        <dbReference type="PIRSR" id="PIRSR600821-50"/>
    </source>
</evidence>
<evidence type="ECO:0000256" key="3">
    <source>
        <dbReference type="ARBA" id="ARBA00023235"/>
    </source>
</evidence>
<keyword evidence="7" id="KW-1185">Reference proteome</keyword>
<feature type="modified residue" description="N6-(pyridoxal phosphate)lysine" evidence="4">
    <location>
        <position position="58"/>
    </location>
</feature>
<evidence type="ECO:0000313" key="7">
    <source>
        <dbReference type="Proteomes" id="UP000295525"/>
    </source>
</evidence>
<dbReference type="GO" id="GO:0030632">
    <property type="term" value="P:D-alanine biosynthetic process"/>
    <property type="evidence" value="ECO:0007669"/>
    <property type="project" value="TreeGrafter"/>
</dbReference>
<dbReference type="InterPro" id="IPR000821">
    <property type="entry name" value="Ala_racemase"/>
</dbReference>
<dbReference type="SUPFAM" id="SSF51419">
    <property type="entry name" value="PLP-binding barrel"/>
    <property type="match status" value="1"/>
</dbReference>
<dbReference type="SMART" id="SM01005">
    <property type="entry name" value="Ala_racemase_C"/>
    <property type="match status" value="1"/>
</dbReference>
<gene>
    <name evidence="6" type="ORF">EDC26_11821</name>
</gene>
<evidence type="ECO:0000259" key="5">
    <source>
        <dbReference type="SMART" id="SM01005"/>
    </source>
</evidence>
<accession>A0A4R3LPV4</accession>
<comment type="caution">
    <text evidence="6">The sequence shown here is derived from an EMBL/GenBank/DDBJ whole genome shotgun (WGS) entry which is preliminary data.</text>
</comment>
<dbReference type="GO" id="GO:0030170">
    <property type="term" value="F:pyridoxal phosphate binding"/>
    <property type="evidence" value="ECO:0007669"/>
    <property type="project" value="TreeGrafter"/>
</dbReference>
<dbReference type="InterPro" id="IPR011079">
    <property type="entry name" value="Ala_racemase_C"/>
</dbReference>
<sequence length="393" mass="41931">MSATAPSVAPATSLHNAFPETALAYVNQAAIAHNLQSLRHTLNSAGKKNTPSIWAVVKADAYGHGVMHVLPGLHGADGIAVLSIPEAYALRSLGWHKPILVMSAQFSAVDLRDPKLFPLHLVIDNERQIVELERLRQADRPFAWLRYSGILHHAGFDGQGYGPACGRLQKLLRTDVLSGFGHMQHYAQAEDAEQLRAERKIFEALFAALPGPRCTENSAALLSDPGYAAGADWVRSGIALYGISPLHDVTGSGLGLMPAMTLRAAIHRVQKLPAGQPLGYGATFRTSYDMRIGLVACGYADGYPRGISENCPVLIDGRKSRILGRVSMDTITVDLSAHPTAGPGTIVTLWGADDLPVEMIARSAGTIPAQLCTGLTARVPRLAIDAPGGVRKP</sequence>
<dbReference type="Pfam" id="PF00842">
    <property type="entry name" value="Ala_racemase_C"/>
    <property type="match status" value="1"/>
</dbReference>
<protein>
    <submittedName>
        <fullName evidence="6">Alanine racemase</fullName>
    </submittedName>
</protein>
<dbReference type="PANTHER" id="PTHR30511">
    <property type="entry name" value="ALANINE RACEMASE"/>
    <property type="match status" value="1"/>
</dbReference>
<dbReference type="Gene3D" id="3.20.20.10">
    <property type="entry name" value="Alanine racemase"/>
    <property type="match status" value="1"/>
</dbReference>
<comment type="cofactor">
    <cofactor evidence="1 4">
        <name>pyridoxal 5'-phosphate</name>
        <dbReference type="ChEBI" id="CHEBI:597326"/>
    </cofactor>
</comment>